<dbReference type="AlphaFoldDB" id="A0A853JBD1"/>
<sequence>MNIPLDTPITIVAYRDFYDVPRLILACDQNANFWILDSAFDESVDEYSSSFEVFFVGHDPSIESLTLDYWPSRPRALSVGNIAVDQIKFDATRRKDLIRESPVGLGQGTIE</sequence>
<dbReference type="EMBL" id="JACCKA010000042">
    <property type="protein sequence ID" value="NZA25920.1"/>
    <property type="molecule type" value="Genomic_DNA"/>
</dbReference>
<dbReference type="RefSeq" id="WP_180677720.1">
    <property type="nucleotide sequence ID" value="NZ_JACCKA010000042.1"/>
</dbReference>
<protein>
    <submittedName>
        <fullName evidence="1">Uncharacterized protein</fullName>
    </submittedName>
</protein>
<comment type="caution">
    <text evidence="1">The sequence shown here is derived from an EMBL/GenBank/DDBJ whole genome shotgun (WGS) entry which is preliminary data.</text>
</comment>
<organism evidence="1 2">
    <name type="scientific">Luteimonas salinisoli</name>
    <dbReference type="NCBI Taxonomy" id="2752307"/>
    <lineage>
        <taxon>Bacteria</taxon>
        <taxon>Pseudomonadati</taxon>
        <taxon>Pseudomonadota</taxon>
        <taxon>Gammaproteobacteria</taxon>
        <taxon>Lysobacterales</taxon>
        <taxon>Lysobacteraceae</taxon>
        <taxon>Luteimonas</taxon>
    </lineage>
</organism>
<keyword evidence="2" id="KW-1185">Reference proteome</keyword>
<name>A0A853JBD1_9GAMM</name>
<accession>A0A853JBD1</accession>
<gene>
    <name evidence="1" type="ORF">H0E84_05945</name>
</gene>
<evidence type="ECO:0000313" key="2">
    <source>
        <dbReference type="Proteomes" id="UP000578091"/>
    </source>
</evidence>
<proteinExistence type="predicted"/>
<dbReference type="Proteomes" id="UP000578091">
    <property type="component" value="Unassembled WGS sequence"/>
</dbReference>
<reference evidence="1 2" key="1">
    <citation type="submission" date="2020-07" db="EMBL/GenBank/DDBJ databases">
        <title>Luteimonas sp. SJ-92.</title>
        <authorList>
            <person name="Huang X.-X."/>
            <person name="Xu L."/>
            <person name="Sun J.-Q."/>
        </authorList>
    </citation>
    <scope>NUCLEOTIDE SEQUENCE [LARGE SCALE GENOMIC DNA]</scope>
    <source>
        <strain evidence="1 2">SJ-92</strain>
    </source>
</reference>
<evidence type="ECO:0000313" key="1">
    <source>
        <dbReference type="EMBL" id="NZA25920.1"/>
    </source>
</evidence>